<dbReference type="Proteomes" id="UP000649075">
    <property type="component" value="Unassembled WGS sequence"/>
</dbReference>
<dbReference type="Gene3D" id="3.40.50.720">
    <property type="entry name" value="NAD(P)-binding Rossmann-like Domain"/>
    <property type="match status" value="1"/>
</dbReference>
<evidence type="ECO:0000256" key="8">
    <source>
        <dbReference type="ARBA" id="ARBA00023154"/>
    </source>
</evidence>
<dbReference type="EMBL" id="JACRWH010000029">
    <property type="protein sequence ID" value="MBC6012581.1"/>
    <property type="molecule type" value="Genomic_DNA"/>
</dbReference>
<comment type="caution">
    <text evidence="9">Was originally thought to be a dihydrodipicolinate reductase (DHDPR), catalyzing the conversion of dihydrodipicolinate to tetrahydrodipicolinate. However, it was shown in E.coli that the substrate of the enzymatic reaction is not dihydrodipicolinate (DHDP) but in fact (2S,4S)-4-hydroxy-2,3,4,5-tetrahydrodipicolinic acid (HTPA), the product released by the DapA-catalyzed reaction.</text>
</comment>
<keyword evidence="14" id="KW-1185">Reference proteome</keyword>
<keyword evidence="5 9" id="KW-0220">Diaminopimelate biosynthesis</keyword>
<feature type="binding site" evidence="9">
    <location>
        <position position="129"/>
    </location>
    <ligand>
        <name>(S)-2,3,4,5-tetrahydrodipicolinate</name>
        <dbReference type="ChEBI" id="CHEBI:16845"/>
    </ligand>
</feature>
<feature type="active site" description="Proton donor/acceptor" evidence="9">
    <location>
        <position position="128"/>
    </location>
</feature>
<comment type="caution">
    <text evidence="13">The sequence shown here is derived from an EMBL/GenBank/DDBJ whole genome shotgun (WGS) entry which is preliminary data.</text>
</comment>
<keyword evidence="4 9" id="KW-0521">NADP</keyword>
<evidence type="ECO:0000256" key="4">
    <source>
        <dbReference type="ARBA" id="ARBA00022857"/>
    </source>
</evidence>
<evidence type="ECO:0000313" key="13">
    <source>
        <dbReference type="EMBL" id="MBC6012581.1"/>
    </source>
</evidence>
<evidence type="ECO:0000256" key="10">
    <source>
        <dbReference type="NCBIfam" id="TIGR00036"/>
    </source>
</evidence>
<dbReference type="InterPro" id="IPR023940">
    <property type="entry name" value="DHDPR_bac"/>
</dbReference>
<dbReference type="InterPro" id="IPR000846">
    <property type="entry name" value="DapB_N"/>
</dbReference>
<evidence type="ECO:0000259" key="11">
    <source>
        <dbReference type="Pfam" id="PF01113"/>
    </source>
</evidence>
<keyword evidence="2 9" id="KW-0963">Cytoplasm</keyword>
<feature type="binding site" evidence="9">
    <location>
        <begin position="71"/>
        <end position="73"/>
    </location>
    <ligand>
        <name>NAD(+)</name>
        <dbReference type="ChEBI" id="CHEBI:57540"/>
    </ligand>
</feature>
<evidence type="ECO:0000256" key="9">
    <source>
        <dbReference type="HAMAP-Rule" id="MF_00102"/>
    </source>
</evidence>
<proteinExistence type="inferred from homology"/>
<evidence type="ECO:0000256" key="6">
    <source>
        <dbReference type="ARBA" id="ARBA00023002"/>
    </source>
</evidence>
<comment type="subunit">
    <text evidence="9">Homotetramer.</text>
</comment>
<comment type="caution">
    <text evidence="9">Lacks conserved residue(s) required for the propagation of feature annotation.</text>
</comment>
<dbReference type="InterPro" id="IPR022663">
    <property type="entry name" value="DapB_C"/>
</dbReference>
<dbReference type="InterPro" id="IPR036291">
    <property type="entry name" value="NAD(P)-bd_dom_sf"/>
</dbReference>
<dbReference type="PANTHER" id="PTHR20836:SF7">
    <property type="entry name" value="4-HYDROXY-TETRAHYDRODIPICOLINATE REDUCTASE"/>
    <property type="match status" value="1"/>
</dbReference>
<evidence type="ECO:0000256" key="3">
    <source>
        <dbReference type="ARBA" id="ARBA00022605"/>
    </source>
</evidence>
<dbReference type="PANTHER" id="PTHR20836">
    <property type="entry name" value="DIHYDRODIPICOLINATE REDUCTASE"/>
    <property type="match status" value="1"/>
</dbReference>
<name>A0ABR7KJF1_9FIRM</name>
<dbReference type="HAMAP" id="MF_00102">
    <property type="entry name" value="DapB"/>
    <property type="match status" value="1"/>
</dbReference>
<gene>
    <name evidence="9" type="primary">dapB</name>
    <name evidence="13" type="ORF">H8911_07510</name>
</gene>
<feature type="domain" description="Dihydrodipicolinate reductase C-terminal" evidence="12">
    <location>
        <begin position="101"/>
        <end position="232"/>
    </location>
</feature>
<evidence type="ECO:0000259" key="12">
    <source>
        <dbReference type="Pfam" id="PF05173"/>
    </source>
</evidence>
<dbReference type="CDD" id="cd02274">
    <property type="entry name" value="DHDPR_N"/>
    <property type="match status" value="1"/>
</dbReference>
<keyword evidence="3 9" id="KW-0028">Amino-acid biosynthesis</keyword>
<comment type="catalytic activity">
    <reaction evidence="9">
        <text>(S)-2,3,4,5-tetrahydrodipicolinate + NADP(+) + H2O = (2S,4S)-4-hydroxy-2,3,4,5-tetrahydrodipicolinate + NADPH + H(+)</text>
        <dbReference type="Rhea" id="RHEA:35331"/>
        <dbReference type="ChEBI" id="CHEBI:15377"/>
        <dbReference type="ChEBI" id="CHEBI:15378"/>
        <dbReference type="ChEBI" id="CHEBI:16845"/>
        <dbReference type="ChEBI" id="CHEBI:57783"/>
        <dbReference type="ChEBI" id="CHEBI:58349"/>
        <dbReference type="ChEBI" id="CHEBI:67139"/>
        <dbReference type="EC" id="1.17.1.8"/>
    </reaction>
</comment>
<organism evidence="13 14">
    <name type="scientific">Holdemanella hominis</name>
    <dbReference type="NCBI Taxonomy" id="2764327"/>
    <lineage>
        <taxon>Bacteria</taxon>
        <taxon>Bacillati</taxon>
        <taxon>Bacillota</taxon>
        <taxon>Erysipelotrichia</taxon>
        <taxon>Erysipelotrichales</taxon>
        <taxon>Erysipelotrichaceae</taxon>
        <taxon>Holdemanella</taxon>
    </lineage>
</organism>
<reference evidence="13 14" key="1">
    <citation type="submission" date="2020-08" db="EMBL/GenBank/DDBJ databases">
        <authorList>
            <person name="Liu C."/>
            <person name="Sun Q."/>
        </authorList>
    </citation>
    <scope>NUCLEOTIDE SEQUENCE [LARGE SCALE GENOMIC DNA]</scope>
    <source>
        <strain evidence="13 14">L34</strain>
    </source>
</reference>
<comment type="catalytic activity">
    <reaction evidence="9">
        <text>(S)-2,3,4,5-tetrahydrodipicolinate + NAD(+) + H2O = (2S,4S)-4-hydroxy-2,3,4,5-tetrahydrodipicolinate + NADH + H(+)</text>
        <dbReference type="Rhea" id="RHEA:35323"/>
        <dbReference type="ChEBI" id="CHEBI:15377"/>
        <dbReference type="ChEBI" id="CHEBI:15378"/>
        <dbReference type="ChEBI" id="CHEBI:16845"/>
        <dbReference type="ChEBI" id="CHEBI:57540"/>
        <dbReference type="ChEBI" id="CHEBI:57945"/>
        <dbReference type="ChEBI" id="CHEBI:67139"/>
        <dbReference type="EC" id="1.17.1.8"/>
    </reaction>
</comment>
<evidence type="ECO:0000313" key="14">
    <source>
        <dbReference type="Proteomes" id="UP000649075"/>
    </source>
</evidence>
<dbReference type="PROSITE" id="PS01298">
    <property type="entry name" value="DAPB"/>
    <property type="match status" value="1"/>
</dbReference>
<keyword evidence="7 9" id="KW-0520">NAD</keyword>
<dbReference type="EC" id="1.17.1.8" evidence="9 10"/>
<comment type="function">
    <text evidence="9">Catalyzes the conversion of 4-hydroxy-tetrahydrodipicolinate (HTPA) to tetrahydrodipicolinate.</text>
</comment>
<feature type="domain" description="Dihydrodipicolinate reductase N-terminal" evidence="11">
    <location>
        <begin position="3"/>
        <end position="98"/>
    </location>
</feature>
<evidence type="ECO:0000256" key="2">
    <source>
        <dbReference type="ARBA" id="ARBA00022490"/>
    </source>
</evidence>
<comment type="similarity">
    <text evidence="1 9">Belongs to the DapB family.</text>
</comment>
<evidence type="ECO:0000256" key="7">
    <source>
        <dbReference type="ARBA" id="ARBA00023027"/>
    </source>
</evidence>
<keyword evidence="8 9" id="KW-0457">Lysine biosynthesis</keyword>
<feature type="binding site" evidence="9">
    <location>
        <begin position="138"/>
        <end position="139"/>
    </location>
    <ligand>
        <name>(S)-2,3,4,5-tetrahydrodipicolinate</name>
        <dbReference type="ChEBI" id="CHEBI:16845"/>
    </ligand>
</feature>
<dbReference type="SUPFAM" id="SSF51735">
    <property type="entry name" value="NAD(P)-binding Rossmann-fold domains"/>
    <property type="match status" value="1"/>
</dbReference>
<accession>A0ABR7KJF1</accession>
<evidence type="ECO:0000256" key="5">
    <source>
        <dbReference type="ARBA" id="ARBA00022915"/>
    </source>
</evidence>
<comment type="pathway">
    <text evidence="9">Amino-acid biosynthesis; L-lysine biosynthesis via DAP pathway; (S)-tetrahydrodipicolinate from L-aspartate: step 4/4.</text>
</comment>
<comment type="subcellular location">
    <subcellularLocation>
        <location evidence="9">Cytoplasm</location>
    </subcellularLocation>
</comment>
<protein>
    <recommendedName>
        <fullName evidence="9 10">4-hydroxy-tetrahydrodipicolinate reductase</fullName>
        <shortName evidence="9">HTPA reductase</shortName>
        <ecNumber evidence="9 10">1.17.1.8</ecNumber>
    </recommendedName>
</protein>
<dbReference type="RefSeq" id="WP_117923739.1">
    <property type="nucleotide sequence ID" value="NZ_JACRWH010000029.1"/>
</dbReference>
<evidence type="ECO:0000256" key="1">
    <source>
        <dbReference type="ARBA" id="ARBA00006642"/>
    </source>
</evidence>
<sequence length="232" mass="25768">MLKIAIVGTGKMGSLIKETAQNQGMEVVHCFEKGIDDHCMDVDVVIDFSHPNNLASVLNFVKTKKCALIYGTTGLSENQIDSLKQVSDEIPLFYSANFSYGIAVFEQILKQFAPLLKNDFDMEVQEIHHNQKQDAPSGTAKMLVNALDPEDEYTKVYGRSGFTGKRQHEIGIHSLRGGTVAGEHTVYFFGDNETLEIKHSANSRQIFVNGALKAAKFVVNQKPGLYSMEDMM</sequence>
<dbReference type="SUPFAM" id="SSF55347">
    <property type="entry name" value="Glyceraldehyde-3-phosphate dehydrogenase-like, C-terminal domain"/>
    <property type="match status" value="1"/>
</dbReference>
<keyword evidence="6 9" id="KW-0560">Oxidoreductase</keyword>
<feature type="binding site" evidence="9">
    <location>
        <begin position="95"/>
        <end position="98"/>
    </location>
    <ligand>
        <name>NAD(+)</name>
        <dbReference type="ChEBI" id="CHEBI:57540"/>
    </ligand>
</feature>
<dbReference type="Gene3D" id="3.30.360.10">
    <property type="entry name" value="Dihydrodipicolinate Reductase, domain 2"/>
    <property type="match status" value="1"/>
</dbReference>
<dbReference type="GO" id="GO:0008839">
    <property type="term" value="F:4-hydroxy-tetrahydrodipicolinate reductase"/>
    <property type="evidence" value="ECO:0007669"/>
    <property type="project" value="UniProtKB-EC"/>
</dbReference>
<dbReference type="PIRSF" id="PIRSF000161">
    <property type="entry name" value="DHPR"/>
    <property type="match status" value="1"/>
</dbReference>
<dbReference type="NCBIfam" id="TIGR00036">
    <property type="entry name" value="dapB"/>
    <property type="match status" value="1"/>
</dbReference>
<dbReference type="InterPro" id="IPR022664">
    <property type="entry name" value="DapB_N_CS"/>
</dbReference>
<dbReference type="Pfam" id="PF05173">
    <property type="entry name" value="DapB_C"/>
    <property type="match status" value="1"/>
</dbReference>
<dbReference type="Pfam" id="PF01113">
    <property type="entry name" value="DapB_N"/>
    <property type="match status" value="1"/>
</dbReference>
<feature type="active site" description="Proton donor" evidence="9">
    <location>
        <position position="132"/>
    </location>
</feature>